<accession>A0A1X0QGG0</accession>
<evidence type="ECO:0000256" key="1">
    <source>
        <dbReference type="ARBA" id="ARBA00010857"/>
    </source>
</evidence>
<dbReference type="SMART" id="SM00385">
    <property type="entry name" value="CYCLIN"/>
    <property type="match status" value="2"/>
</dbReference>
<comment type="similarity">
    <text evidence="1">Belongs to the TFIIB family.</text>
</comment>
<evidence type="ECO:0000256" key="6">
    <source>
        <dbReference type="ARBA" id="ARBA00031706"/>
    </source>
</evidence>
<evidence type="ECO:0000313" key="11">
    <source>
        <dbReference type="EMBL" id="ORD98846.1"/>
    </source>
</evidence>
<keyword evidence="5" id="KW-0804">Transcription</keyword>
<gene>
    <name evidence="11" type="primary">TF2B</name>
    <name evidence="11" type="ORF">A0H76_1839</name>
</gene>
<dbReference type="Gene3D" id="1.10.472.10">
    <property type="entry name" value="Cyclin-like"/>
    <property type="match status" value="1"/>
</dbReference>
<organism evidence="11 12">
    <name type="scientific">Hepatospora eriocheir</name>
    <dbReference type="NCBI Taxonomy" id="1081669"/>
    <lineage>
        <taxon>Eukaryota</taxon>
        <taxon>Fungi</taxon>
        <taxon>Fungi incertae sedis</taxon>
        <taxon>Microsporidia</taxon>
        <taxon>Hepatosporidae</taxon>
        <taxon>Hepatospora</taxon>
    </lineage>
</organism>
<keyword evidence="9" id="KW-0862">Zinc</keyword>
<evidence type="ECO:0000256" key="4">
    <source>
        <dbReference type="ARBA" id="ARBA00023015"/>
    </source>
</evidence>
<dbReference type="SUPFAM" id="SSF57783">
    <property type="entry name" value="Zinc beta-ribbon"/>
    <property type="match status" value="1"/>
</dbReference>
<dbReference type="GO" id="GO:0051123">
    <property type="term" value="P:RNA polymerase II preinitiation complex assembly"/>
    <property type="evidence" value="ECO:0007669"/>
    <property type="project" value="UniProtKB-ARBA"/>
</dbReference>
<dbReference type="SUPFAM" id="SSF47954">
    <property type="entry name" value="Cyclin-like"/>
    <property type="match status" value="2"/>
</dbReference>
<comment type="subunit">
    <text evidence="8">Associates with TFIID-IIA (DA complex) to form TFIID-IIA-IIB (DAB-complex) which is then recognized by polymerase II.</text>
</comment>
<dbReference type="EMBL" id="LTAI01000415">
    <property type="protein sequence ID" value="ORD98846.1"/>
    <property type="molecule type" value="Genomic_DNA"/>
</dbReference>
<dbReference type="CDD" id="cd20551">
    <property type="entry name" value="CYCLIN_TFIIB_rpt1"/>
    <property type="match status" value="1"/>
</dbReference>
<dbReference type="InterPro" id="IPR013150">
    <property type="entry name" value="TFIIB_cyclin"/>
</dbReference>
<dbReference type="PANTHER" id="PTHR11618">
    <property type="entry name" value="TRANSCRIPTION INITIATION FACTOR IIB-RELATED"/>
    <property type="match status" value="1"/>
</dbReference>
<keyword evidence="9" id="KW-0863">Zinc-finger</keyword>
<evidence type="ECO:0000256" key="2">
    <source>
        <dbReference type="ARBA" id="ARBA00013932"/>
    </source>
</evidence>
<dbReference type="FunFam" id="1.10.472.170:FF:000001">
    <property type="entry name" value="Transcription initiation factor IIB"/>
    <property type="match status" value="1"/>
</dbReference>
<keyword evidence="4" id="KW-0805">Transcription regulation</keyword>
<dbReference type="GO" id="GO:0097550">
    <property type="term" value="C:transcription preinitiation complex"/>
    <property type="evidence" value="ECO:0007669"/>
    <property type="project" value="TreeGrafter"/>
</dbReference>
<evidence type="ECO:0000256" key="9">
    <source>
        <dbReference type="PROSITE-ProRule" id="PRU00469"/>
    </source>
</evidence>
<proteinExistence type="inferred from homology"/>
<dbReference type="Proteomes" id="UP000192501">
    <property type="component" value="Unassembled WGS sequence"/>
</dbReference>
<dbReference type="Pfam" id="PF08271">
    <property type="entry name" value="Zn_Ribbon_TF"/>
    <property type="match status" value="1"/>
</dbReference>
<name>A0A1X0QGG0_9MICR</name>
<evidence type="ECO:0000256" key="5">
    <source>
        <dbReference type="ARBA" id="ARBA00023163"/>
    </source>
</evidence>
<reference evidence="11 12" key="1">
    <citation type="journal article" date="2017" name="Environ. Microbiol.">
        <title>Decay of the glycolytic pathway and adaptation to intranuclear parasitism within Enterocytozoonidae microsporidia.</title>
        <authorList>
            <person name="Wiredu Boakye D."/>
            <person name="Jaroenlak P."/>
            <person name="Prachumwat A."/>
            <person name="Williams T.A."/>
            <person name="Bateman K.S."/>
            <person name="Itsathitphaisarn O."/>
            <person name="Sritunyalucksana K."/>
            <person name="Paszkiewicz K.H."/>
            <person name="Moore K.A."/>
            <person name="Stentiford G.D."/>
            <person name="Williams B.A."/>
        </authorList>
    </citation>
    <scope>NUCLEOTIDE SEQUENCE [LARGE SCALE GENOMIC DNA]</scope>
    <source>
        <strain evidence="12">canceri</strain>
    </source>
</reference>
<dbReference type="InterPro" id="IPR023486">
    <property type="entry name" value="TFIIB_CS"/>
</dbReference>
<comment type="caution">
    <text evidence="11">The sequence shown here is derived from an EMBL/GenBank/DDBJ whole genome shotgun (WGS) entry which is preliminary data.</text>
</comment>
<dbReference type="Gene3D" id="1.10.472.170">
    <property type="match status" value="1"/>
</dbReference>
<evidence type="ECO:0000313" key="12">
    <source>
        <dbReference type="Proteomes" id="UP000192501"/>
    </source>
</evidence>
<dbReference type="PROSITE" id="PS51134">
    <property type="entry name" value="ZF_TFIIB"/>
    <property type="match status" value="1"/>
</dbReference>
<feature type="domain" description="TFIIB-type" evidence="10">
    <location>
        <begin position="4"/>
        <end position="36"/>
    </location>
</feature>
<dbReference type="Pfam" id="PF00382">
    <property type="entry name" value="TFIIB"/>
    <property type="match status" value="2"/>
</dbReference>
<dbReference type="InterPro" id="IPR013763">
    <property type="entry name" value="Cyclin-like_dom"/>
</dbReference>
<sequence length="304" mass="33938">MNILSKKCPDCGETKDIIEDYKNGYNVCAKCGCVLKDRVIDEGIEWRNFSDGSKPNKSRVGSSENPFIENTQLDTMIATNAVGAYNLSKIQSKSYMKSGGKNYKSGMNLITAHCEQHNLSQAVQDRALYVFKIVEDKKLVKGKNVEGVIAGCIYIACKQEGCPRTFKEISVVTSIPKREVGKCYKMIFRDVDGVKLFETADIIPRFCSELSLNGKIQSVASEIAKNVCNLEILTGRSPDSIAGAVILLVLHLFPEKLSAQRKIVNVANVTETTIKNTYRDLIPHLKDILPSEYYREGIEEFFIK</sequence>
<protein>
    <recommendedName>
        <fullName evidence="2">Transcription initiation factor IIB</fullName>
    </recommendedName>
    <alternativeName>
        <fullName evidence="6">General transcription factor TFIIB</fullName>
    </alternativeName>
</protein>
<dbReference type="PANTHER" id="PTHR11618:SF13">
    <property type="entry name" value="TRANSCRIPTION INITIATION FACTOR IIB"/>
    <property type="match status" value="1"/>
</dbReference>
<dbReference type="PROSITE" id="PS00782">
    <property type="entry name" value="TFIIB"/>
    <property type="match status" value="1"/>
</dbReference>
<dbReference type="AlphaFoldDB" id="A0A1X0QGG0"/>
<dbReference type="GO" id="GO:0008270">
    <property type="term" value="F:zinc ion binding"/>
    <property type="evidence" value="ECO:0007669"/>
    <property type="project" value="UniProtKB-KW"/>
</dbReference>
<dbReference type="VEuPathDB" id="MicrosporidiaDB:A0H76_1839"/>
<dbReference type="GO" id="GO:0017025">
    <property type="term" value="F:TBP-class protein binding"/>
    <property type="evidence" value="ECO:0007669"/>
    <property type="project" value="InterPro"/>
</dbReference>
<keyword evidence="3" id="KW-0677">Repeat</keyword>
<evidence type="ECO:0000256" key="8">
    <source>
        <dbReference type="ARBA" id="ARBA00066213"/>
    </source>
</evidence>
<comment type="function">
    <text evidence="7">General factor that plays a major role in the activation of eukaryotic genes transcribed by RNA polymerase II.</text>
</comment>
<dbReference type="InterPro" id="IPR000812">
    <property type="entry name" value="TFIIB"/>
</dbReference>
<dbReference type="InterPro" id="IPR013137">
    <property type="entry name" value="Znf_TFIIB"/>
</dbReference>
<evidence type="ECO:0000256" key="3">
    <source>
        <dbReference type="ARBA" id="ARBA00022737"/>
    </source>
</evidence>
<dbReference type="InterPro" id="IPR036915">
    <property type="entry name" value="Cyclin-like_sf"/>
</dbReference>
<dbReference type="GO" id="GO:0005634">
    <property type="term" value="C:nucleus"/>
    <property type="evidence" value="ECO:0007669"/>
    <property type="project" value="TreeGrafter"/>
</dbReference>
<dbReference type="VEuPathDB" id="MicrosporidiaDB:HERIO_941"/>
<evidence type="ECO:0000259" key="10">
    <source>
        <dbReference type="PROSITE" id="PS51134"/>
    </source>
</evidence>
<evidence type="ECO:0000256" key="7">
    <source>
        <dbReference type="ARBA" id="ARBA00056616"/>
    </source>
</evidence>
<keyword evidence="9" id="KW-0479">Metal-binding</keyword>
<dbReference type="PRINTS" id="PR00685">
    <property type="entry name" value="TIFACTORIIB"/>
</dbReference>